<dbReference type="PANTHER" id="PTHR43046:SF12">
    <property type="entry name" value="GDP-MANNOSE MANNOSYL HYDROLASE"/>
    <property type="match status" value="1"/>
</dbReference>
<dbReference type="InterPro" id="IPR000086">
    <property type="entry name" value="NUDIX_hydrolase_dom"/>
</dbReference>
<evidence type="ECO:0000256" key="2">
    <source>
        <dbReference type="ARBA" id="ARBA00022801"/>
    </source>
</evidence>
<evidence type="ECO:0000259" key="4">
    <source>
        <dbReference type="PROSITE" id="PS51462"/>
    </source>
</evidence>
<keyword evidence="3" id="KW-0460">Magnesium</keyword>
<keyword evidence="2" id="KW-0378">Hydrolase</keyword>
<dbReference type="Gene3D" id="3.90.79.10">
    <property type="entry name" value="Nucleoside Triphosphate Pyrophosphohydrolase"/>
    <property type="match status" value="1"/>
</dbReference>
<dbReference type="Pfam" id="PF00293">
    <property type="entry name" value="NUDIX"/>
    <property type="match status" value="1"/>
</dbReference>
<dbReference type="EMBL" id="MEUJ01000008">
    <property type="protein sequence ID" value="OGC39473.1"/>
    <property type="molecule type" value="Genomic_DNA"/>
</dbReference>
<dbReference type="SUPFAM" id="SSF55811">
    <property type="entry name" value="Nudix"/>
    <property type="match status" value="1"/>
</dbReference>
<comment type="caution">
    <text evidence="5">The sequence shown here is derived from an EMBL/GenBank/DDBJ whole genome shotgun (WGS) entry which is preliminary data.</text>
</comment>
<organism evidence="5 6">
    <name type="scientific">candidate division WOR-1 bacterium RIFOXYC2_FULL_46_14</name>
    <dbReference type="NCBI Taxonomy" id="1802587"/>
    <lineage>
        <taxon>Bacteria</taxon>
        <taxon>Bacillati</taxon>
        <taxon>Saganbacteria</taxon>
    </lineage>
</organism>
<evidence type="ECO:0000313" key="5">
    <source>
        <dbReference type="EMBL" id="OGC39473.1"/>
    </source>
</evidence>
<evidence type="ECO:0000313" key="6">
    <source>
        <dbReference type="Proteomes" id="UP000179242"/>
    </source>
</evidence>
<sequence length="143" mass="16030">MSLIPTDKYIDILRNLPILCADIVIKNLQGEYLLVKRNNEPKKDEWWVIGGRVLKGETLEEAAVRKVKQETGLQINNVRPIGCFELVEGVNPFGLPFGYHSVSVVFEAVINDKQPIKLDNQSGAFQFAKELPSGFNIKSFGGR</sequence>
<feature type="domain" description="Nudix hydrolase" evidence="4">
    <location>
        <begin position="16"/>
        <end position="143"/>
    </location>
</feature>
<dbReference type="InterPro" id="IPR015797">
    <property type="entry name" value="NUDIX_hydrolase-like_dom_sf"/>
</dbReference>
<evidence type="ECO:0000256" key="3">
    <source>
        <dbReference type="ARBA" id="ARBA00022842"/>
    </source>
</evidence>
<gene>
    <name evidence="5" type="ORF">A2438_07930</name>
</gene>
<dbReference type="AlphaFoldDB" id="A0A1F4U5B1"/>
<accession>A0A1F4U5B1</accession>
<evidence type="ECO:0000256" key="1">
    <source>
        <dbReference type="ARBA" id="ARBA00001946"/>
    </source>
</evidence>
<proteinExistence type="predicted"/>
<dbReference type="Proteomes" id="UP000179242">
    <property type="component" value="Unassembled WGS sequence"/>
</dbReference>
<name>A0A1F4U5B1_UNCSA</name>
<comment type="cofactor">
    <cofactor evidence="1">
        <name>Mg(2+)</name>
        <dbReference type="ChEBI" id="CHEBI:18420"/>
    </cofactor>
</comment>
<dbReference type="PROSITE" id="PS51462">
    <property type="entry name" value="NUDIX"/>
    <property type="match status" value="1"/>
</dbReference>
<reference evidence="5 6" key="1">
    <citation type="journal article" date="2016" name="Nat. Commun.">
        <title>Thousands of microbial genomes shed light on interconnected biogeochemical processes in an aquifer system.</title>
        <authorList>
            <person name="Anantharaman K."/>
            <person name="Brown C.T."/>
            <person name="Hug L.A."/>
            <person name="Sharon I."/>
            <person name="Castelle C.J."/>
            <person name="Probst A.J."/>
            <person name="Thomas B.C."/>
            <person name="Singh A."/>
            <person name="Wilkins M.J."/>
            <person name="Karaoz U."/>
            <person name="Brodie E.L."/>
            <person name="Williams K.H."/>
            <person name="Hubbard S.S."/>
            <person name="Banfield J.F."/>
        </authorList>
    </citation>
    <scope>NUCLEOTIDE SEQUENCE [LARGE SCALE GENOMIC DNA]</scope>
</reference>
<dbReference type="PANTHER" id="PTHR43046">
    <property type="entry name" value="GDP-MANNOSE MANNOSYL HYDROLASE"/>
    <property type="match status" value="1"/>
</dbReference>
<protein>
    <recommendedName>
        <fullName evidence="4">Nudix hydrolase domain-containing protein</fullName>
    </recommendedName>
</protein>
<dbReference type="GO" id="GO:0016787">
    <property type="term" value="F:hydrolase activity"/>
    <property type="evidence" value="ECO:0007669"/>
    <property type="project" value="UniProtKB-KW"/>
</dbReference>